<reference evidence="3 4" key="1">
    <citation type="submission" date="2017-03" db="EMBL/GenBank/DDBJ databases">
        <title>Genome sequence of Methanobrevibacter wosei.</title>
        <authorList>
            <person name="Poehlein A."/>
            <person name="Seedorf H."/>
            <person name="Daniel R."/>
        </authorList>
    </citation>
    <scope>NUCLEOTIDE SEQUENCE [LARGE SCALE GENOMIC DNA]</scope>
    <source>
        <strain evidence="3 4">DSM 11979</strain>
    </source>
</reference>
<evidence type="ECO:0000256" key="1">
    <source>
        <dbReference type="SAM" id="MobiDB-lite"/>
    </source>
</evidence>
<dbReference type="RefSeq" id="WP_116669422.1">
    <property type="nucleotide sequence ID" value="NZ_MZGU01000004.1"/>
</dbReference>
<gene>
    <name evidence="3" type="ORF">MBBWO_06170</name>
</gene>
<proteinExistence type="predicted"/>
<feature type="domain" description="HNH nuclease" evidence="2">
    <location>
        <begin position="227"/>
        <end position="278"/>
    </location>
</feature>
<dbReference type="Proteomes" id="UP000245577">
    <property type="component" value="Unassembled WGS sequence"/>
</dbReference>
<feature type="region of interest" description="Disordered" evidence="1">
    <location>
        <begin position="191"/>
        <end position="210"/>
    </location>
</feature>
<accession>A0A2U1S6X0</accession>
<dbReference type="EMBL" id="MZGU01000004">
    <property type="protein sequence ID" value="PWB85771.1"/>
    <property type="molecule type" value="Genomic_DNA"/>
</dbReference>
<evidence type="ECO:0000259" key="2">
    <source>
        <dbReference type="Pfam" id="PF13391"/>
    </source>
</evidence>
<dbReference type="Pfam" id="PF13391">
    <property type="entry name" value="HNH_2"/>
    <property type="match status" value="1"/>
</dbReference>
<keyword evidence="4" id="KW-1185">Reference proteome</keyword>
<dbReference type="AlphaFoldDB" id="A0A2U1S6X0"/>
<comment type="caution">
    <text evidence="3">The sequence shown here is derived from an EMBL/GenBank/DDBJ whole genome shotgun (WGS) entry which is preliminary data.</text>
</comment>
<dbReference type="OrthoDB" id="111843at2157"/>
<name>A0A2U1S6X0_9EURY</name>
<evidence type="ECO:0000313" key="3">
    <source>
        <dbReference type="EMBL" id="PWB85771.1"/>
    </source>
</evidence>
<dbReference type="InterPro" id="IPR003615">
    <property type="entry name" value="HNH_nuc"/>
</dbReference>
<organism evidence="3 4">
    <name type="scientific">Methanobrevibacter woesei</name>
    <dbReference type="NCBI Taxonomy" id="190976"/>
    <lineage>
        <taxon>Archaea</taxon>
        <taxon>Methanobacteriati</taxon>
        <taxon>Methanobacteriota</taxon>
        <taxon>Methanomada group</taxon>
        <taxon>Methanobacteria</taxon>
        <taxon>Methanobacteriales</taxon>
        <taxon>Methanobacteriaceae</taxon>
        <taxon>Methanobrevibacter</taxon>
    </lineage>
</organism>
<evidence type="ECO:0000313" key="4">
    <source>
        <dbReference type="Proteomes" id="UP000245577"/>
    </source>
</evidence>
<feature type="compositionally biased region" description="Basic and acidic residues" evidence="1">
    <location>
        <begin position="191"/>
        <end position="205"/>
    </location>
</feature>
<protein>
    <recommendedName>
        <fullName evidence="2">HNH nuclease domain-containing protein</fullName>
    </recommendedName>
</protein>
<sequence length="329" mass="39241">MNKQVKQKITINGSSYTVIDALNNITLADSFVKNKIGTGHGEAKLYVGNYNDRYTTFFDNLNRPFFFLKKDFIRYMLDAKYEFTNPQQDYVKKGDMPKRYTDLYRKLCSINEEKLNFEMIRKDVKPPRVYLQSNSKYYTLMREIGLPNISYLSILKLKNSSNKIVYYCKIFIEYKHDIVKYDSPLEKKEMEEIEHSNKTDKEKNSLIESRQGQGEYRRKVLEDCQYCPFTLVNDERLLIASHIKPWVNSTDKEKIDPKNGFALTPTYDKLFDQGYITFCSDKKLKVSPWISPMNQQRLKIYDGMLLKNLQIDKKREYYLTYHRKHIFKE</sequence>